<protein>
    <recommendedName>
        <fullName evidence="3">Aminotransferase-like plant mobile domain-containing protein</fullName>
    </recommendedName>
</protein>
<evidence type="ECO:0000313" key="2">
    <source>
        <dbReference type="Proteomes" id="UP000027138"/>
    </source>
</evidence>
<evidence type="ECO:0000313" key="1">
    <source>
        <dbReference type="EMBL" id="KDP25917.1"/>
    </source>
</evidence>
<dbReference type="Proteomes" id="UP000027138">
    <property type="component" value="Unassembled WGS sequence"/>
</dbReference>
<proteinExistence type="predicted"/>
<keyword evidence="2" id="KW-1185">Reference proteome</keyword>
<reference evidence="1 2" key="1">
    <citation type="journal article" date="2014" name="PLoS ONE">
        <title>Global Analysis of Gene Expression Profiles in Physic Nut (Jatropha curcas L.) Seedlings Exposed to Salt Stress.</title>
        <authorList>
            <person name="Zhang L."/>
            <person name="Zhang C."/>
            <person name="Wu P."/>
            <person name="Chen Y."/>
            <person name="Li M."/>
            <person name="Jiang H."/>
            <person name="Wu G."/>
        </authorList>
    </citation>
    <scope>NUCLEOTIDE SEQUENCE [LARGE SCALE GENOMIC DNA]</scope>
    <source>
        <strain evidence="2">cv. GZQX0401</strain>
        <tissue evidence="1">Young leaves</tissue>
    </source>
</reference>
<dbReference type="EMBL" id="KK914961">
    <property type="protein sequence ID" value="KDP25917.1"/>
    <property type="molecule type" value="Genomic_DNA"/>
</dbReference>
<gene>
    <name evidence="1" type="ORF">JCGZ_23041</name>
</gene>
<dbReference type="AlphaFoldDB" id="A0A067JPV9"/>
<name>A0A067JPV9_JATCU</name>
<dbReference type="OrthoDB" id="1938336at2759"/>
<organism evidence="1 2">
    <name type="scientific">Jatropha curcas</name>
    <name type="common">Barbados nut</name>
    <dbReference type="NCBI Taxonomy" id="180498"/>
    <lineage>
        <taxon>Eukaryota</taxon>
        <taxon>Viridiplantae</taxon>
        <taxon>Streptophyta</taxon>
        <taxon>Embryophyta</taxon>
        <taxon>Tracheophyta</taxon>
        <taxon>Spermatophyta</taxon>
        <taxon>Magnoliopsida</taxon>
        <taxon>eudicotyledons</taxon>
        <taxon>Gunneridae</taxon>
        <taxon>Pentapetalae</taxon>
        <taxon>rosids</taxon>
        <taxon>fabids</taxon>
        <taxon>Malpighiales</taxon>
        <taxon>Euphorbiaceae</taxon>
        <taxon>Crotonoideae</taxon>
        <taxon>Jatropheae</taxon>
        <taxon>Jatropha</taxon>
    </lineage>
</organism>
<sequence length="262" mass="29379">MASSDLSGEDFLDSLGISLEEVNLTVDANIHSVTGVFAQDPRVKVDVGETSMSEIPLEIFDPNHPIGVIINPSHLGYLRHHDMGRSSHKELLCALAERWRGELTATQAARFTLLLLFASTFWSNRKESFNPSILKSLENLAHLKEYDWAGAILSRGNAKDTWAYEYFPFTRPELVHADLGLGLVPLAWRWYQSNLHTVQHKKSLKDLRAFFDSCRLEQVEIGAMIPRLQNWIQVNPLIPAVGCLVSTEGGPVAPRPETILPR</sequence>
<accession>A0A067JPV9</accession>
<evidence type="ECO:0008006" key="3">
    <source>
        <dbReference type="Google" id="ProtNLM"/>
    </source>
</evidence>